<reference evidence="1" key="2">
    <citation type="submission" date="2023-07" db="EMBL/GenBank/DDBJ databases">
        <authorList>
            <consortium name="Lawrence Berkeley National Laboratory"/>
            <person name="Haridas S."/>
            <person name="Hensen N."/>
            <person name="Bonometti L."/>
            <person name="Westerberg I."/>
            <person name="Brannstrom I.O."/>
            <person name="Guillou S."/>
            <person name="Cros-Aarteil S."/>
            <person name="Calhoun S."/>
            <person name="Kuo A."/>
            <person name="Mondo S."/>
            <person name="Pangilinan J."/>
            <person name="Riley R."/>
            <person name="LaButti K."/>
            <person name="Andreopoulos B."/>
            <person name="Lipzen A."/>
            <person name="Chen C."/>
            <person name="Yanf M."/>
            <person name="Daum C."/>
            <person name="Ng V."/>
            <person name="Clum A."/>
            <person name="Steindorff A."/>
            <person name="Ohm R."/>
            <person name="Martin F."/>
            <person name="Silar P."/>
            <person name="Natvig D."/>
            <person name="Lalanne C."/>
            <person name="Gautier V."/>
            <person name="Ament-velasquez S.L."/>
            <person name="Kruys A."/>
            <person name="Hutchinson M.I."/>
            <person name="Powell A.J."/>
            <person name="Barry K."/>
            <person name="Miller A.N."/>
            <person name="Grigoriev I.V."/>
            <person name="Debuchy R."/>
            <person name="Gladieux P."/>
            <person name="Thoren M.H."/>
            <person name="Johannesson H."/>
        </authorList>
    </citation>
    <scope>NUCLEOTIDE SEQUENCE</scope>
    <source>
        <strain evidence="1">FGSC 1904</strain>
    </source>
</reference>
<dbReference type="Proteomes" id="UP001281003">
    <property type="component" value="Unassembled WGS sequence"/>
</dbReference>
<protein>
    <submittedName>
        <fullName evidence="1">Uncharacterized protein</fullName>
    </submittedName>
</protein>
<proteinExistence type="predicted"/>
<gene>
    <name evidence="1" type="ORF">B0T20DRAFT_89458</name>
</gene>
<evidence type="ECO:0000313" key="1">
    <source>
        <dbReference type="EMBL" id="KAK3388939.1"/>
    </source>
</evidence>
<comment type="caution">
    <text evidence="1">The sequence shown here is derived from an EMBL/GenBank/DDBJ whole genome shotgun (WGS) entry which is preliminary data.</text>
</comment>
<dbReference type="EMBL" id="JAUTDP010000014">
    <property type="protein sequence ID" value="KAK3388939.1"/>
    <property type="molecule type" value="Genomic_DNA"/>
</dbReference>
<dbReference type="AlphaFoldDB" id="A0AAE0NWQ3"/>
<accession>A0AAE0NWQ3</accession>
<keyword evidence="2" id="KW-1185">Reference proteome</keyword>
<name>A0AAE0NWQ3_SORBR</name>
<organism evidence="1 2">
    <name type="scientific">Sordaria brevicollis</name>
    <dbReference type="NCBI Taxonomy" id="83679"/>
    <lineage>
        <taxon>Eukaryota</taxon>
        <taxon>Fungi</taxon>
        <taxon>Dikarya</taxon>
        <taxon>Ascomycota</taxon>
        <taxon>Pezizomycotina</taxon>
        <taxon>Sordariomycetes</taxon>
        <taxon>Sordariomycetidae</taxon>
        <taxon>Sordariales</taxon>
        <taxon>Sordariaceae</taxon>
        <taxon>Sordaria</taxon>
    </lineage>
</organism>
<reference evidence="1" key="1">
    <citation type="journal article" date="2023" name="Mol. Phylogenet. Evol.">
        <title>Genome-scale phylogeny and comparative genomics of the fungal order Sordariales.</title>
        <authorList>
            <person name="Hensen N."/>
            <person name="Bonometti L."/>
            <person name="Westerberg I."/>
            <person name="Brannstrom I.O."/>
            <person name="Guillou S."/>
            <person name="Cros-Aarteil S."/>
            <person name="Calhoun S."/>
            <person name="Haridas S."/>
            <person name="Kuo A."/>
            <person name="Mondo S."/>
            <person name="Pangilinan J."/>
            <person name="Riley R."/>
            <person name="LaButti K."/>
            <person name="Andreopoulos B."/>
            <person name="Lipzen A."/>
            <person name="Chen C."/>
            <person name="Yan M."/>
            <person name="Daum C."/>
            <person name="Ng V."/>
            <person name="Clum A."/>
            <person name="Steindorff A."/>
            <person name="Ohm R.A."/>
            <person name="Martin F."/>
            <person name="Silar P."/>
            <person name="Natvig D.O."/>
            <person name="Lalanne C."/>
            <person name="Gautier V."/>
            <person name="Ament-Velasquez S.L."/>
            <person name="Kruys A."/>
            <person name="Hutchinson M.I."/>
            <person name="Powell A.J."/>
            <person name="Barry K."/>
            <person name="Miller A.N."/>
            <person name="Grigoriev I.V."/>
            <person name="Debuchy R."/>
            <person name="Gladieux P."/>
            <person name="Hiltunen Thoren M."/>
            <person name="Johannesson H."/>
        </authorList>
    </citation>
    <scope>NUCLEOTIDE SEQUENCE</scope>
    <source>
        <strain evidence="1">FGSC 1904</strain>
    </source>
</reference>
<evidence type="ECO:0000313" key="2">
    <source>
        <dbReference type="Proteomes" id="UP001281003"/>
    </source>
</evidence>
<sequence length="255" mass="28966">MIIDKPCPLLPFDRLGVCTLCDPTLPASCYQFRICICRLAPAKVLQAIHLATLPKEWAHVTRQIRLETVVRRLLAVGQTFRPDQNRNTYVFACHVGLCSGKPCPWMLRCPSGTEAFLHDGTGTPKIQPERYRAGQRKVPFDANKGQTRKRDRNKFPVSPSTKGSRLLESLFLRARKKMKCGSSCTGRRPRVYFVRFCITEVTWRRNGYPTSQSACILCQISAGIPHQVTRKPLTMEADMLRTDNSPGKKIQRLYT</sequence>